<comment type="caution">
    <text evidence="3">The sequence shown here is derived from an EMBL/GenBank/DDBJ whole genome shotgun (WGS) entry which is preliminary data.</text>
</comment>
<proteinExistence type="predicted"/>
<gene>
    <name evidence="3" type="ORF">N0V91_003527</name>
</gene>
<keyword evidence="4" id="KW-1185">Reference proteome</keyword>
<dbReference type="EMBL" id="JAPEVA010000017">
    <property type="protein sequence ID" value="KAJ4408178.1"/>
    <property type="molecule type" value="Genomic_DNA"/>
</dbReference>
<organism evidence="3 4">
    <name type="scientific">Didymella pomorum</name>
    <dbReference type="NCBI Taxonomy" id="749634"/>
    <lineage>
        <taxon>Eukaryota</taxon>
        <taxon>Fungi</taxon>
        <taxon>Dikarya</taxon>
        <taxon>Ascomycota</taxon>
        <taxon>Pezizomycotina</taxon>
        <taxon>Dothideomycetes</taxon>
        <taxon>Pleosporomycetidae</taxon>
        <taxon>Pleosporales</taxon>
        <taxon>Pleosporineae</taxon>
        <taxon>Didymellaceae</taxon>
        <taxon>Didymella</taxon>
    </lineage>
</organism>
<keyword evidence="2" id="KW-1133">Transmembrane helix</keyword>
<keyword evidence="2" id="KW-0472">Membrane</keyword>
<dbReference type="Proteomes" id="UP001140510">
    <property type="component" value="Unassembled WGS sequence"/>
</dbReference>
<feature type="region of interest" description="Disordered" evidence="1">
    <location>
        <begin position="88"/>
        <end position="107"/>
    </location>
</feature>
<evidence type="ECO:0000313" key="4">
    <source>
        <dbReference type="Proteomes" id="UP001140510"/>
    </source>
</evidence>
<feature type="transmembrane region" description="Helical" evidence="2">
    <location>
        <begin position="60"/>
        <end position="82"/>
    </location>
</feature>
<evidence type="ECO:0000256" key="1">
    <source>
        <dbReference type="SAM" id="MobiDB-lite"/>
    </source>
</evidence>
<evidence type="ECO:0000256" key="2">
    <source>
        <dbReference type="SAM" id="Phobius"/>
    </source>
</evidence>
<protein>
    <submittedName>
        <fullName evidence="3">Uncharacterized protein</fullName>
    </submittedName>
</protein>
<feature type="compositionally biased region" description="Polar residues" evidence="1">
    <location>
        <begin position="93"/>
        <end position="103"/>
    </location>
</feature>
<name>A0A9W8ZGR4_9PLEO</name>
<dbReference type="AlphaFoldDB" id="A0A9W8ZGR4"/>
<sequence>MAPASIVSPTTAATPQAINVGQSLTVIVSSTSAIAAASSTATAAADTQGGSGLHPTMRTLLIVFVVLGVLSLLVAIIAFMMVRSHRRRERAQHQNTGNLTPSDAPNDRIGVTTHITAEPNDNPFLTASEKAIIDTASIDGASEKNVKNSSRFSDAVSSFVEKSRSLTYKISP</sequence>
<evidence type="ECO:0000313" key="3">
    <source>
        <dbReference type="EMBL" id="KAJ4408178.1"/>
    </source>
</evidence>
<reference evidence="3" key="1">
    <citation type="submission" date="2022-10" db="EMBL/GenBank/DDBJ databases">
        <title>Tapping the CABI collections for fungal endophytes: first genome assemblies for Collariella, Neodidymelliopsis, Ascochyta clinopodiicola, Didymella pomorum, Didymosphaeria variabile, Neocosmospora piperis and Neocucurbitaria cava.</title>
        <authorList>
            <person name="Hill R."/>
        </authorList>
    </citation>
    <scope>NUCLEOTIDE SEQUENCE</scope>
    <source>
        <strain evidence="3">IMI 355091</strain>
    </source>
</reference>
<accession>A0A9W8ZGR4</accession>
<dbReference type="OrthoDB" id="3798900at2759"/>
<keyword evidence="2" id="KW-0812">Transmembrane</keyword>